<dbReference type="InterPro" id="IPR013325">
    <property type="entry name" value="RNA_pol_sigma_r2"/>
</dbReference>
<feature type="domain" description="RNA polymerase sigma factor 70 region 4 type 2" evidence="7">
    <location>
        <begin position="109"/>
        <end position="158"/>
    </location>
</feature>
<evidence type="ECO:0000256" key="4">
    <source>
        <dbReference type="ARBA" id="ARBA00023125"/>
    </source>
</evidence>
<evidence type="ECO:0000259" key="6">
    <source>
        <dbReference type="Pfam" id="PF04542"/>
    </source>
</evidence>
<dbReference type="InterPro" id="IPR014284">
    <property type="entry name" value="RNA_pol_sigma-70_dom"/>
</dbReference>
<evidence type="ECO:0000313" key="8">
    <source>
        <dbReference type="EMBL" id="GLC30369.1"/>
    </source>
</evidence>
<dbReference type="InterPro" id="IPR036388">
    <property type="entry name" value="WH-like_DNA-bd_sf"/>
</dbReference>
<dbReference type="InterPro" id="IPR039425">
    <property type="entry name" value="RNA_pol_sigma-70-like"/>
</dbReference>
<keyword evidence="5" id="KW-0804">Transcription</keyword>
<dbReference type="CDD" id="cd06171">
    <property type="entry name" value="Sigma70_r4"/>
    <property type="match status" value="1"/>
</dbReference>
<keyword evidence="9" id="KW-1185">Reference proteome</keyword>
<accession>A0ABQ5N5I4</accession>
<evidence type="ECO:0000256" key="1">
    <source>
        <dbReference type="ARBA" id="ARBA00010641"/>
    </source>
</evidence>
<evidence type="ECO:0000256" key="3">
    <source>
        <dbReference type="ARBA" id="ARBA00023082"/>
    </source>
</evidence>
<keyword evidence="4" id="KW-0238">DNA-binding</keyword>
<protein>
    <submittedName>
        <fullName evidence="8">RNA polymerase sigma factor YlaC</fullName>
    </submittedName>
</protein>
<dbReference type="NCBIfam" id="TIGR02937">
    <property type="entry name" value="sigma70-ECF"/>
    <property type="match status" value="1"/>
</dbReference>
<evidence type="ECO:0000259" key="7">
    <source>
        <dbReference type="Pfam" id="PF08281"/>
    </source>
</evidence>
<keyword evidence="3" id="KW-0731">Sigma factor</keyword>
<dbReference type="PANTHER" id="PTHR43133">
    <property type="entry name" value="RNA POLYMERASE ECF-TYPE SIGMA FACTO"/>
    <property type="match status" value="1"/>
</dbReference>
<dbReference type="RefSeq" id="WP_264849629.1">
    <property type="nucleotide sequence ID" value="NZ_BRXR01000001.1"/>
</dbReference>
<keyword evidence="2" id="KW-0805">Transcription regulation</keyword>
<dbReference type="SUPFAM" id="SSF88659">
    <property type="entry name" value="Sigma3 and sigma4 domains of RNA polymerase sigma factors"/>
    <property type="match status" value="1"/>
</dbReference>
<evidence type="ECO:0000313" key="9">
    <source>
        <dbReference type="Proteomes" id="UP001208567"/>
    </source>
</evidence>
<evidence type="ECO:0000256" key="5">
    <source>
        <dbReference type="ARBA" id="ARBA00023163"/>
    </source>
</evidence>
<feature type="domain" description="RNA polymerase sigma-70 region 2" evidence="6">
    <location>
        <begin position="10"/>
        <end position="76"/>
    </location>
</feature>
<organism evidence="8 9">
    <name type="scientific">Clostridium omnivorum</name>
    <dbReference type="NCBI Taxonomy" id="1604902"/>
    <lineage>
        <taxon>Bacteria</taxon>
        <taxon>Bacillati</taxon>
        <taxon>Bacillota</taxon>
        <taxon>Clostridia</taxon>
        <taxon>Eubacteriales</taxon>
        <taxon>Clostridiaceae</taxon>
        <taxon>Clostridium</taxon>
    </lineage>
</organism>
<dbReference type="PANTHER" id="PTHR43133:SF52">
    <property type="entry name" value="ECF RNA POLYMERASE SIGMA FACTOR SIGL"/>
    <property type="match status" value="1"/>
</dbReference>
<gene>
    <name evidence="8" type="primary">ylaC</name>
    <name evidence="8" type="ORF">bsdE14_17790</name>
</gene>
<dbReference type="Pfam" id="PF08281">
    <property type="entry name" value="Sigma70_r4_2"/>
    <property type="match status" value="1"/>
</dbReference>
<dbReference type="EMBL" id="BRXR01000001">
    <property type="protein sequence ID" value="GLC30369.1"/>
    <property type="molecule type" value="Genomic_DNA"/>
</dbReference>
<dbReference type="Proteomes" id="UP001208567">
    <property type="component" value="Unassembled WGS sequence"/>
</dbReference>
<dbReference type="InterPro" id="IPR013249">
    <property type="entry name" value="RNA_pol_sigma70_r4_t2"/>
</dbReference>
<sequence>MKNIGTLEELYKQYKPLIYSYFYYQTGNKPISEELCQEVFLKAFKGLQSFRQECSVKTWLYTIAHNLYVSWYRREMKYDMVALDDMEEIKLQSEVFIPEDSIERREKAEKVRKVLNELKEEHKNVLIMCDVMELSYAEIAQLMNWSMSQVKINVYRARIQFKTLFEKEGEVI</sequence>
<reference evidence="8 9" key="1">
    <citation type="journal article" date="2024" name="Int. J. Syst. Evol. Microbiol.">
        <title>Clostridium omnivorum sp. nov., isolated from anoxic soil under the treatment of reductive soil disinfestation.</title>
        <authorList>
            <person name="Ueki A."/>
            <person name="Tonouchi A."/>
            <person name="Kaku N."/>
            <person name="Honma S."/>
            <person name="Ueki K."/>
        </authorList>
    </citation>
    <scope>NUCLEOTIDE SEQUENCE [LARGE SCALE GENOMIC DNA]</scope>
    <source>
        <strain evidence="8 9">E14</strain>
    </source>
</reference>
<dbReference type="SUPFAM" id="SSF88946">
    <property type="entry name" value="Sigma2 domain of RNA polymerase sigma factors"/>
    <property type="match status" value="1"/>
</dbReference>
<dbReference type="Gene3D" id="1.10.10.10">
    <property type="entry name" value="Winged helix-like DNA-binding domain superfamily/Winged helix DNA-binding domain"/>
    <property type="match status" value="1"/>
</dbReference>
<name>A0ABQ5N5I4_9CLOT</name>
<dbReference type="InterPro" id="IPR013324">
    <property type="entry name" value="RNA_pol_sigma_r3/r4-like"/>
</dbReference>
<dbReference type="Gene3D" id="1.10.1740.10">
    <property type="match status" value="1"/>
</dbReference>
<comment type="caution">
    <text evidence="8">The sequence shown here is derived from an EMBL/GenBank/DDBJ whole genome shotgun (WGS) entry which is preliminary data.</text>
</comment>
<evidence type="ECO:0000256" key="2">
    <source>
        <dbReference type="ARBA" id="ARBA00023015"/>
    </source>
</evidence>
<dbReference type="InterPro" id="IPR007627">
    <property type="entry name" value="RNA_pol_sigma70_r2"/>
</dbReference>
<dbReference type="Pfam" id="PF04542">
    <property type="entry name" value="Sigma70_r2"/>
    <property type="match status" value="1"/>
</dbReference>
<proteinExistence type="inferred from homology"/>
<comment type="similarity">
    <text evidence="1">Belongs to the sigma-70 factor family. ECF subfamily.</text>
</comment>